<dbReference type="InterPro" id="IPR038407">
    <property type="entry name" value="v-SNARE_N_sf"/>
</dbReference>
<name>A0A8K1FEJ3_PYTOL</name>
<dbReference type="GO" id="GO:0031902">
    <property type="term" value="C:late endosome membrane"/>
    <property type="evidence" value="ECO:0007669"/>
    <property type="project" value="TreeGrafter"/>
</dbReference>
<evidence type="ECO:0000256" key="9">
    <source>
        <dbReference type="SAM" id="Coils"/>
    </source>
</evidence>
<dbReference type="GO" id="GO:0005794">
    <property type="term" value="C:Golgi apparatus"/>
    <property type="evidence" value="ECO:0007669"/>
    <property type="project" value="TreeGrafter"/>
</dbReference>
<evidence type="ECO:0000256" key="8">
    <source>
        <dbReference type="ARBA" id="ARBA00023136"/>
    </source>
</evidence>
<dbReference type="Gene3D" id="1.20.5.110">
    <property type="match status" value="1"/>
</dbReference>
<proteinExistence type="inferred from homology"/>
<accession>A0A8K1FEJ3</accession>
<evidence type="ECO:0000256" key="1">
    <source>
        <dbReference type="ARBA" id="ARBA00004211"/>
    </source>
</evidence>
<dbReference type="SUPFAM" id="SSF58038">
    <property type="entry name" value="SNARE fusion complex"/>
    <property type="match status" value="1"/>
</dbReference>
<evidence type="ECO:0000256" key="4">
    <source>
        <dbReference type="ARBA" id="ARBA00022692"/>
    </source>
</evidence>
<dbReference type="GO" id="GO:0005789">
    <property type="term" value="C:endoplasmic reticulum membrane"/>
    <property type="evidence" value="ECO:0007669"/>
    <property type="project" value="TreeGrafter"/>
</dbReference>
<evidence type="ECO:0000313" key="13">
    <source>
        <dbReference type="Proteomes" id="UP000794436"/>
    </source>
</evidence>
<evidence type="ECO:0000256" key="3">
    <source>
        <dbReference type="ARBA" id="ARBA00022448"/>
    </source>
</evidence>
<dbReference type="GO" id="GO:0006906">
    <property type="term" value="P:vesicle fusion"/>
    <property type="evidence" value="ECO:0007669"/>
    <property type="project" value="TreeGrafter"/>
</dbReference>
<dbReference type="GO" id="GO:0006886">
    <property type="term" value="P:intracellular protein transport"/>
    <property type="evidence" value="ECO:0007669"/>
    <property type="project" value="InterPro"/>
</dbReference>
<dbReference type="InterPro" id="IPR007705">
    <property type="entry name" value="Vesicle_trsprt_v-SNARE_N"/>
</dbReference>
<dbReference type="EMBL" id="SPLM01000146">
    <property type="protein sequence ID" value="TMW55918.1"/>
    <property type="molecule type" value="Genomic_DNA"/>
</dbReference>
<evidence type="ECO:0000256" key="7">
    <source>
        <dbReference type="ARBA" id="ARBA00023054"/>
    </source>
</evidence>
<dbReference type="PANTHER" id="PTHR21230:SF94">
    <property type="entry name" value="T-SNARE COILED-COIL HOMOLOGY DOMAIN-CONTAINING PROTEIN"/>
    <property type="match status" value="1"/>
</dbReference>
<dbReference type="SUPFAM" id="SSF47661">
    <property type="entry name" value="t-snare proteins"/>
    <property type="match status" value="1"/>
</dbReference>
<keyword evidence="8 10" id="KW-0472">Membrane</keyword>
<gene>
    <name evidence="12" type="ORF">Poli38472_008566</name>
</gene>
<dbReference type="Pfam" id="PF12352">
    <property type="entry name" value="V-SNARE_C"/>
    <property type="match status" value="1"/>
</dbReference>
<dbReference type="GO" id="GO:0005484">
    <property type="term" value="F:SNAP receptor activity"/>
    <property type="evidence" value="ECO:0007669"/>
    <property type="project" value="TreeGrafter"/>
</dbReference>
<comment type="similarity">
    <text evidence="2">Belongs to the VTI1 family.</text>
</comment>
<protein>
    <recommendedName>
        <fullName evidence="11">t-SNARE coiled-coil homology domain-containing protein</fullName>
    </recommendedName>
</protein>
<keyword evidence="5" id="KW-0653">Protein transport</keyword>
<evidence type="ECO:0000259" key="11">
    <source>
        <dbReference type="PROSITE" id="PS50192"/>
    </source>
</evidence>
<evidence type="ECO:0000256" key="2">
    <source>
        <dbReference type="ARBA" id="ARBA00006108"/>
    </source>
</evidence>
<organism evidence="12 13">
    <name type="scientific">Pythium oligandrum</name>
    <name type="common">Mycoparasitic fungus</name>
    <dbReference type="NCBI Taxonomy" id="41045"/>
    <lineage>
        <taxon>Eukaryota</taxon>
        <taxon>Sar</taxon>
        <taxon>Stramenopiles</taxon>
        <taxon>Oomycota</taxon>
        <taxon>Peronosporomycetes</taxon>
        <taxon>Pythiales</taxon>
        <taxon>Pythiaceae</taxon>
        <taxon>Pythium</taxon>
    </lineage>
</organism>
<keyword evidence="4 10" id="KW-0812">Transmembrane</keyword>
<dbReference type="Gene3D" id="1.20.58.400">
    <property type="entry name" value="t-snare proteins"/>
    <property type="match status" value="1"/>
</dbReference>
<dbReference type="InterPro" id="IPR010989">
    <property type="entry name" value="SNARE"/>
</dbReference>
<feature type="transmembrane region" description="Helical" evidence="10">
    <location>
        <begin position="186"/>
        <end position="208"/>
    </location>
</feature>
<dbReference type="Proteomes" id="UP000794436">
    <property type="component" value="Unassembled WGS sequence"/>
</dbReference>
<dbReference type="PROSITE" id="PS50192">
    <property type="entry name" value="T_SNARE"/>
    <property type="match status" value="1"/>
</dbReference>
<dbReference type="GO" id="GO:0031201">
    <property type="term" value="C:SNARE complex"/>
    <property type="evidence" value="ECO:0007669"/>
    <property type="project" value="TreeGrafter"/>
</dbReference>
<dbReference type="AlphaFoldDB" id="A0A8K1FEJ3"/>
<dbReference type="OrthoDB" id="430637at2759"/>
<evidence type="ECO:0000256" key="10">
    <source>
        <dbReference type="SAM" id="Phobius"/>
    </source>
</evidence>
<dbReference type="PANTHER" id="PTHR21230">
    <property type="entry name" value="VESICLE TRANSPORT V-SNARE PROTEIN VTI1-RELATED"/>
    <property type="match status" value="1"/>
</dbReference>
<evidence type="ECO:0000256" key="5">
    <source>
        <dbReference type="ARBA" id="ARBA00022927"/>
    </source>
</evidence>
<keyword evidence="7 9" id="KW-0175">Coiled coil</keyword>
<reference evidence="12" key="1">
    <citation type="submission" date="2019-03" db="EMBL/GenBank/DDBJ databases">
        <title>Long read genome sequence of the mycoparasitic Pythium oligandrum ATCC 38472 isolated from sugarbeet rhizosphere.</title>
        <authorList>
            <person name="Gaulin E."/>
        </authorList>
    </citation>
    <scope>NUCLEOTIDE SEQUENCE</scope>
    <source>
        <strain evidence="12">ATCC 38472_TT</strain>
    </source>
</reference>
<comment type="caution">
    <text evidence="12">The sequence shown here is derived from an EMBL/GenBank/DDBJ whole genome shotgun (WGS) entry which is preliminary data.</text>
</comment>
<feature type="coiled-coil region" evidence="9">
    <location>
        <begin position="115"/>
        <end position="184"/>
    </location>
</feature>
<sequence length="212" mass="24469">MTDSFMGYKEDFEQCRDEAMEDIKAIADAKSKPARDECITRAEGSVAEAERYLRILESESRAGDSQERRKMHQMLRTCKSQVDKLKSLLERNKLIGDSQNRLNDRPQEMSAKEQMARYNKRLDKAGDHLNDAQQLIAQSEAIAQNITSNLQDQGDHLRNVGKNVDNVREDTKEADAHLQSLKRKHWWQIAVLYFIIFALSAHIIYRVISMVT</sequence>
<comment type="subcellular location">
    <subcellularLocation>
        <location evidence="1">Membrane</location>
        <topology evidence="1">Single-pass type IV membrane protein</topology>
    </subcellularLocation>
</comment>
<dbReference type="InterPro" id="IPR000727">
    <property type="entry name" value="T_SNARE_dom"/>
</dbReference>
<dbReference type="GO" id="GO:0000149">
    <property type="term" value="F:SNARE binding"/>
    <property type="evidence" value="ECO:0007669"/>
    <property type="project" value="TreeGrafter"/>
</dbReference>
<keyword evidence="13" id="KW-1185">Reference proteome</keyword>
<evidence type="ECO:0000256" key="6">
    <source>
        <dbReference type="ARBA" id="ARBA00022989"/>
    </source>
</evidence>
<feature type="domain" description="T-SNARE coiled-coil homology" evidence="11">
    <location>
        <begin position="119"/>
        <end position="181"/>
    </location>
</feature>
<keyword evidence="3" id="KW-0813">Transport</keyword>
<dbReference type="GO" id="GO:0012507">
    <property type="term" value="C:ER to Golgi transport vesicle membrane"/>
    <property type="evidence" value="ECO:0007669"/>
    <property type="project" value="TreeGrafter"/>
</dbReference>
<evidence type="ECO:0000313" key="12">
    <source>
        <dbReference type="EMBL" id="TMW55918.1"/>
    </source>
</evidence>
<dbReference type="Pfam" id="PF05008">
    <property type="entry name" value="V-SNARE"/>
    <property type="match status" value="1"/>
</dbReference>
<keyword evidence="6 10" id="KW-1133">Transmembrane helix</keyword>